<evidence type="ECO:0000259" key="1">
    <source>
        <dbReference type="PROSITE" id="PS50076"/>
    </source>
</evidence>
<dbReference type="RefSeq" id="WP_183854274.1">
    <property type="nucleotide sequence ID" value="NZ_JACHOO010000003.1"/>
</dbReference>
<evidence type="ECO:0000313" key="2">
    <source>
        <dbReference type="EMBL" id="MBB5752459.1"/>
    </source>
</evidence>
<dbReference type="Gene3D" id="1.10.287.110">
    <property type="entry name" value="DnaJ domain"/>
    <property type="match status" value="1"/>
</dbReference>
<dbReference type="PRINTS" id="PR00625">
    <property type="entry name" value="JDOMAIN"/>
</dbReference>
<proteinExistence type="predicted"/>
<dbReference type="InterPro" id="IPR036869">
    <property type="entry name" value="J_dom_sf"/>
</dbReference>
<feature type="domain" description="J" evidence="1">
    <location>
        <begin position="151"/>
        <end position="208"/>
    </location>
</feature>
<organism evidence="2 3">
    <name type="scientific">Prosthecomicrobium pneumaticum</name>
    <dbReference type="NCBI Taxonomy" id="81895"/>
    <lineage>
        <taxon>Bacteria</taxon>
        <taxon>Pseudomonadati</taxon>
        <taxon>Pseudomonadota</taxon>
        <taxon>Alphaproteobacteria</taxon>
        <taxon>Hyphomicrobiales</taxon>
        <taxon>Kaistiaceae</taxon>
        <taxon>Prosthecomicrobium</taxon>
    </lineage>
</organism>
<dbReference type="SMART" id="SM00271">
    <property type="entry name" value="DnaJ"/>
    <property type="match status" value="1"/>
</dbReference>
<accession>A0A7W9FL86</accession>
<dbReference type="SUPFAM" id="SSF46565">
    <property type="entry name" value="Chaperone J-domain"/>
    <property type="match status" value="1"/>
</dbReference>
<dbReference type="AlphaFoldDB" id="A0A7W9FL86"/>
<dbReference type="InterPro" id="IPR001623">
    <property type="entry name" value="DnaJ_domain"/>
</dbReference>
<evidence type="ECO:0000313" key="3">
    <source>
        <dbReference type="Proteomes" id="UP000523821"/>
    </source>
</evidence>
<name>A0A7W9FL86_9HYPH</name>
<reference evidence="2 3" key="1">
    <citation type="submission" date="2020-08" db="EMBL/GenBank/DDBJ databases">
        <title>Genomic Encyclopedia of Type Strains, Phase IV (KMG-IV): sequencing the most valuable type-strain genomes for metagenomic binning, comparative biology and taxonomic classification.</title>
        <authorList>
            <person name="Goeker M."/>
        </authorList>
    </citation>
    <scope>NUCLEOTIDE SEQUENCE [LARGE SCALE GENOMIC DNA]</scope>
    <source>
        <strain evidence="2 3">DSM 16268</strain>
    </source>
</reference>
<protein>
    <recommendedName>
        <fullName evidence="1">J domain-containing protein</fullName>
    </recommendedName>
</protein>
<dbReference type="EMBL" id="JACHOO010000003">
    <property type="protein sequence ID" value="MBB5752459.1"/>
    <property type="molecule type" value="Genomic_DNA"/>
</dbReference>
<dbReference type="CDD" id="cd06257">
    <property type="entry name" value="DnaJ"/>
    <property type="match status" value="1"/>
</dbReference>
<gene>
    <name evidence="2" type="ORF">GGQ63_001513</name>
</gene>
<dbReference type="Proteomes" id="UP000523821">
    <property type="component" value="Unassembled WGS sequence"/>
</dbReference>
<keyword evidence="3" id="KW-1185">Reference proteome</keyword>
<sequence length="209" mass="24024">MSLDQKIFDRIRIRPDAETVLRASEPACEYEGCDKAGTHRAPKGRRQEGAYWRFCLDHVRLYNKSYNYFAGLDDDAIAAYQKDSLTGHRPTWSMGVNPDGEKRDEVHRHRGRDFGGAFSDPFEMFRGYSSARERAAAPEPPERKLKTLEQRSFETLDLEGRERGAEIKARYKALVKRLHPDANGGDRSSEDRLREIIQAYNYLKSAGFC</sequence>
<dbReference type="Pfam" id="PF00226">
    <property type="entry name" value="DnaJ"/>
    <property type="match status" value="1"/>
</dbReference>
<dbReference type="PROSITE" id="PS50076">
    <property type="entry name" value="DNAJ_2"/>
    <property type="match status" value="1"/>
</dbReference>
<comment type="caution">
    <text evidence="2">The sequence shown here is derived from an EMBL/GenBank/DDBJ whole genome shotgun (WGS) entry which is preliminary data.</text>
</comment>